<keyword evidence="15" id="KW-1185">Reference proteome</keyword>
<evidence type="ECO:0000256" key="10">
    <source>
        <dbReference type="ARBA" id="ARBA00022989"/>
    </source>
</evidence>
<evidence type="ECO:0000256" key="11">
    <source>
        <dbReference type="ARBA" id="ARBA00023136"/>
    </source>
</evidence>
<evidence type="ECO:0000256" key="13">
    <source>
        <dbReference type="RuleBase" id="RU362047"/>
    </source>
</evidence>
<evidence type="ECO:0000256" key="6">
    <source>
        <dbReference type="ARBA" id="ARBA00022670"/>
    </source>
</evidence>
<dbReference type="Proteomes" id="UP001328107">
    <property type="component" value="Unassembled WGS sequence"/>
</dbReference>
<comment type="catalytic activity">
    <reaction evidence="1 13">
        <text>Cleavage of hydrophobic, N-terminal signal or leader sequences from secreted and periplasmic proteins.</text>
        <dbReference type="EC" id="3.4.21.89"/>
    </reaction>
</comment>
<evidence type="ECO:0000313" key="15">
    <source>
        <dbReference type="Proteomes" id="UP001328107"/>
    </source>
</evidence>
<gene>
    <name evidence="14" type="ORF">PMAYCL1PPCAC_24825</name>
</gene>
<dbReference type="PROSITE" id="PS00761">
    <property type="entry name" value="SPASE_I_3"/>
    <property type="match status" value="1"/>
</dbReference>
<dbReference type="PRINTS" id="PR00728">
    <property type="entry name" value="SIGNALPTASE"/>
</dbReference>
<accession>A0AAN5I832</accession>
<keyword evidence="8 13" id="KW-0378">Hydrolase</keyword>
<keyword evidence="9" id="KW-0735">Signal-anchor</keyword>
<evidence type="ECO:0000256" key="2">
    <source>
        <dbReference type="ARBA" id="ARBA00004648"/>
    </source>
</evidence>
<keyword evidence="10" id="KW-1133">Transmembrane helix</keyword>
<keyword evidence="11" id="KW-0472">Membrane</keyword>
<proteinExistence type="inferred from homology"/>
<keyword evidence="13" id="KW-0256">Endoplasmic reticulum</keyword>
<comment type="caution">
    <text evidence="14">The sequence shown here is derived from an EMBL/GenBank/DDBJ whole genome shotgun (WGS) entry which is preliminary data.</text>
</comment>
<dbReference type="EC" id="3.4.21.89" evidence="4 13"/>
<reference evidence="15" key="1">
    <citation type="submission" date="2022-10" db="EMBL/GenBank/DDBJ databases">
        <title>Genome assembly of Pristionchus species.</title>
        <authorList>
            <person name="Yoshida K."/>
            <person name="Sommer R.J."/>
        </authorList>
    </citation>
    <scope>NUCLEOTIDE SEQUENCE [LARGE SCALE GENOMIC DNA]</scope>
    <source>
        <strain evidence="15">RS5460</strain>
    </source>
</reference>
<dbReference type="EMBL" id="BTRK01000005">
    <property type="protein sequence ID" value="GMR54630.1"/>
    <property type="molecule type" value="Genomic_DNA"/>
</dbReference>
<evidence type="ECO:0000256" key="3">
    <source>
        <dbReference type="ARBA" id="ARBA00011035"/>
    </source>
</evidence>
<evidence type="ECO:0000256" key="4">
    <source>
        <dbReference type="ARBA" id="ARBA00013208"/>
    </source>
</evidence>
<sequence>LLFSAEMRLLPNIAMFDEMRRMDVRQVIYQFLSLAMVGSSALMLWKGFFILTGTSAPITVVISGSMEPAFFRGDVLVLVNDEEDPVRVGDITVFKVEGKEIPIVHRVIKVHEVNKNVTKILTKGDNNRVDDRGLYAPGQMWLTKEDLVGRAKFILPHIGMVTILMNENPKLKYAVLFFLGLFVITHRER</sequence>
<dbReference type="InterPro" id="IPR019758">
    <property type="entry name" value="Pept_S26A_signal_pept_1_CS"/>
</dbReference>
<dbReference type="CDD" id="cd06530">
    <property type="entry name" value="S26_SPase_I"/>
    <property type="match status" value="1"/>
</dbReference>
<comment type="function">
    <text evidence="12">Catalytic component of the signal peptidase complex (SPC) which catalyzes the cleavage of N-terminal signal sequences from nascent proteins as they are translocated into the lumen of the endoplasmic reticulum. Specifically cleaves N-terminal signal peptides that contain a hydrophobic alpha-helix (h-region) shorter than 18-20 amino acids.</text>
</comment>
<protein>
    <recommendedName>
        <fullName evidence="5 13">Signal peptidase complex catalytic subunit SEC11</fullName>
        <ecNumber evidence="4 13">3.4.21.89</ecNumber>
    </recommendedName>
</protein>
<comment type="subunit">
    <text evidence="13">Component of the signal peptidase complex.</text>
</comment>
<comment type="subcellular location">
    <subcellularLocation>
        <location evidence="2">Endoplasmic reticulum membrane</location>
        <topology evidence="2">Single-pass type II membrane protein</topology>
    </subcellularLocation>
</comment>
<dbReference type="SUPFAM" id="SSF51306">
    <property type="entry name" value="LexA/Signal peptidase"/>
    <property type="match status" value="1"/>
</dbReference>
<dbReference type="InterPro" id="IPR036286">
    <property type="entry name" value="LexA/Signal_pep-like_sf"/>
</dbReference>
<organism evidence="14 15">
    <name type="scientific">Pristionchus mayeri</name>
    <dbReference type="NCBI Taxonomy" id="1317129"/>
    <lineage>
        <taxon>Eukaryota</taxon>
        <taxon>Metazoa</taxon>
        <taxon>Ecdysozoa</taxon>
        <taxon>Nematoda</taxon>
        <taxon>Chromadorea</taxon>
        <taxon>Rhabditida</taxon>
        <taxon>Rhabditina</taxon>
        <taxon>Diplogasteromorpha</taxon>
        <taxon>Diplogasteroidea</taxon>
        <taxon>Neodiplogasteridae</taxon>
        <taxon>Pristionchus</taxon>
    </lineage>
</organism>
<dbReference type="GO" id="GO:0006465">
    <property type="term" value="P:signal peptide processing"/>
    <property type="evidence" value="ECO:0007669"/>
    <property type="project" value="UniProtKB-UniRule"/>
</dbReference>
<evidence type="ECO:0000256" key="8">
    <source>
        <dbReference type="ARBA" id="ARBA00022801"/>
    </source>
</evidence>
<evidence type="ECO:0000256" key="1">
    <source>
        <dbReference type="ARBA" id="ARBA00000677"/>
    </source>
</evidence>
<dbReference type="PANTHER" id="PTHR10806:SF6">
    <property type="entry name" value="SIGNAL PEPTIDASE COMPLEX CATALYTIC SUBUNIT SEC11"/>
    <property type="match status" value="1"/>
</dbReference>
<comment type="similarity">
    <text evidence="3 13">Belongs to the peptidase S26B family.</text>
</comment>
<evidence type="ECO:0000256" key="12">
    <source>
        <dbReference type="ARBA" id="ARBA00045533"/>
    </source>
</evidence>
<dbReference type="PANTHER" id="PTHR10806">
    <property type="entry name" value="SIGNAL PEPTIDASE COMPLEX CATALYTIC SUBUNIT SEC11"/>
    <property type="match status" value="1"/>
</dbReference>
<dbReference type="InterPro" id="IPR019533">
    <property type="entry name" value="Peptidase_S26"/>
</dbReference>
<feature type="non-terminal residue" evidence="14">
    <location>
        <position position="1"/>
    </location>
</feature>
<dbReference type="GO" id="GO:0004252">
    <property type="term" value="F:serine-type endopeptidase activity"/>
    <property type="evidence" value="ECO:0007669"/>
    <property type="project" value="InterPro"/>
</dbReference>
<keyword evidence="6 13" id="KW-0645">Protease</keyword>
<evidence type="ECO:0000313" key="14">
    <source>
        <dbReference type="EMBL" id="GMR54630.1"/>
    </source>
</evidence>
<evidence type="ECO:0000256" key="5">
    <source>
        <dbReference type="ARBA" id="ARBA00019685"/>
    </source>
</evidence>
<dbReference type="InterPro" id="IPR001733">
    <property type="entry name" value="Peptidase_S26B"/>
</dbReference>
<dbReference type="AlphaFoldDB" id="A0AAN5I832"/>
<keyword evidence="7" id="KW-0812">Transmembrane</keyword>
<dbReference type="NCBIfam" id="TIGR02228">
    <property type="entry name" value="sigpep_I_arch"/>
    <property type="match status" value="1"/>
</dbReference>
<dbReference type="Gene3D" id="2.10.109.10">
    <property type="entry name" value="Umud Fragment, subunit A"/>
    <property type="match status" value="1"/>
</dbReference>
<evidence type="ECO:0000256" key="9">
    <source>
        <dbReference type="ARBA" id="ARBA00022968"/>
    </source>
</evidence>
<dbReference type="GO" id="GO:0009003">
    <property type="term" value="F:signal peptidase activity"/>
    <property type="evidence" value="ECO:0007669"/>
    <property type="project" value="UniProtKB-EC"/>
</dbReference>
<name>A0AAN5I832_9BILA</name>
<dbReference type="FunFam" id="2.10.109.10:FF:000003">
    <property type="entry name" value="Signal peptidase complex catalytic subunit SEC11"/>
    <property type="match status" value="1"/>
</dbReference>
<evidence type="ECO:0000256" key="7">
    <source>
        <dbReference type="ARBA" id="ARBA00022692"/>
    </source>
</evidence>
<dbReference type="GO" id="GO:0005787">
    <property type="term" value="C:signal peptidase complex"/>
    <property type="evidence" value="ECO:0007669"/>
    <property type="project" value="TreeGrafter"/>
</dbReference>